<evidence type="ECO:0000313" key="3">
    <source>
        <dbReference type="Proteomes" id="UP000322524"/>
    </source>
</evidence>
<dbReference type="CDD" id="cd04301">
    <property type="entry name" value="NAT_SF"/>
    <property type="match status" value="1"/>
</dbReference>
<name>A0A5D4T2E0_9BACI</name>
<keyword evidence="2" id="KW-0808">Transferase</keyword>
<dbReference type="SUPFAM" id="SSF55729">
    <property type="entry name" value="Acyl-CoA N-acyltransferases (Nat)"/>
    <property type="match status" value="1"/>
</dbReference>
<gene>
    <name evidence="2" type="ORF">FZC76_11195</name>
</gene>
<dbReference type="InterPro" id="IPR000182">
    <property type="entry name" value="GNAT_dom"/>
</dbReference>
<feature type="domain" description="N-acetyltransferase" evidence="1">
    <location>
        <begin position="11"/>
        <end position="135"/>
    </location>
</feature>
<dbReference type="PROSITE" id="PS51186">
    <property type="entry name" value="GNAT"/>
    <property type="match status" value="1"/>
</dbReference>
<dbReference type="Proteomes" id="UP000322524">
    <property type="component" value="Unassembled WGS sequence"/>
</dbReference>
<evidence type="ECO:0000313" key="2">
    <source>
        <dbReference type="EMBL" id="TYS68296.1"/>
    </source>
</evidence>
<sequence>MHFQLRNGESIYVSEYKSDDFLYIQQLNKEEKWNNLVSKETFTKQAWENSNITYCVWKENSLVGYVRGLTDYSITLFICELLISKQYRGLGIAKFLLQYVHEMYPSTRLDLLATSTSKDFYKENGFREFYGYRKT</sequence>
<proteinExistence type="predicted"/>
<dbReference type="EMBL" id="VTEV01000004">
    <property type="protein sequence ID" value="TYS68296.1"/>
    <property type="molecule type" value="Genomic_DNA"/>
</dbReference>
<dbReference type="RefSeq" id="WP_148988270.1">
    <property type="nucleotide sequence ID" value="NZ_VTEV01000004.1"/>
</dbReference>
<evidence type="ECO:0000259" key="1">
    <source>
        <dbReference type="PROSITE" id="PS51186"/>
    </source>
</evidence>
<dbReference type="AlphaFoldDB" id="A0A5D4T2E0"/>
<dbReference type="GO" id="GO:0016747">
    <property type="term" value="F:acyltransferase activity, transferring groups other than amino-acyl groups"/>
    <property type="evidence" value="ECO:0007669"/>
    <property type="project" value="InterPro"/>
</dbReference>
<reference evidence="2 3" key="1">
    <citation type="submission" date="2019-08" db="EMBL/GenBank/DDBJ databases">
        <title>Bacillus genomes from the desert of Cuatro Cienegas, Coahuila.</title>
        <authorList>
            <person name="Olmedo-Alvarez G."/>
        </authorList>
    </citation>
    <scope>NUCLEOTIDE SEQUENCE [LARGE SCALE GENOMIC DNA]</scope>
    <source>
        <strain evidence="2 3">CH28_1T</strain>
    </source>
</reference>
<protein>
    <submittedName>
        <fullName evidence="2">GNAT family N-acetyltransferase</fullName>
    </submittedName>
</protein>
<comment type="caution">
    <text evidence="2">The sequence shown here is derived from an EMBL/GenBank/DDBJ whole genome shotgun (WGS) entry which is preliminary data.</text>
</comment>
<dbReference type="OrthoDB" id="3216107at2"/>
<dbReference type="InterPro" id="IPR016181">
    <property type="entry name" value="Acyl_CoA_acyltransferase"/>
</dbReference>
<dbReference type="Pfam" id="PF13673">
    <property type="entry name" value="Acetyltransf_10"/>
    <property type="match status" value="1"/>
</dbReference>
<dbReference type="Gene3D" id="3.40.630.30">
    <property type="match status" value="1"/>
</dbReference>
<organism evidence="2 3">
    <name type="scientific">Sutcliffiella horikoshii</name>
    <dbReference type="NCBI Taxonomy" id="79883"/>
    <lineage>
        <taxon>Bacteria</taxon>
        <taxon>Bacillati</taxon>
        <taxon>Bacillota</taxon>
        <taxon>Bacilli</taxon>
        <taxon>Bacillales</taxon>
        <taxon>Bacillaceae</taxon>
        <taxon>Sutcliffiella</taxon>
    </lineage>
</organism>
<accession>A0A5D4T2E0</accession>